<accession>A0AAD5QL63</accession>
<comment type="caution">
    <text evidence="1">The sequence shown here is derived from an EMBL/GenBank/DDBJ whole genome shotgun (WGS) entry which is preliminary data.</text>
</comment>
<dbReference type="AlphaFoldDB" id="A0AAD5QL63"/>
<proteinExistence type="predicted"/>
<reference evidence="1" key="1">
    <citation type="submission" date="2021-06" db="EMBL/GenBank/DDBJ databases">
        <title>Parelaphostrongylus tenuis whole genome reference sequence.</title>
        <authorList>
            <person name="Garwood T.J."/>
            <person name="Larsen P.A."/>
            <person name="Fountain-Jones N.M."/>
            <person name="Garbe J.R."/>
            <person name="Macchietto M.G."/>
            <person name="Kania S.A."/>
            <person name="Gerhold R.W."/>
            <person name="Richards J.E."/>
            <person name="Wolf T.M."/>
        </authorList>
    </citation>
    <scope>NUCLEOTIDE SEQUENCE</scope>
    <source>
        <strain evidence="1">MNPRO001-30</strain>
        <tissue evidence="1">Meninges</tissue>
    </source>
</reference>
<dbReference type="Proteomes" id="UP001196413">
    <property type="component" value="Unassembled WGS sequence"/>
</dbReference>
<keyword evidence="2" id="KW-1185">Reference proteome</keyword>
<sequence length="181" mass="20773">MLAIELSSIGIENLIPLESNNIVIATRYARRAYVLHATQELNIELKELNIYDDDFLENTSEIELEKLVQAAGGEPNHCMDMFYVHHEGLENEEDGDLYVIAVQETKTETDVRILNDGTLVFVERSSRHEMSERLLRRSPKHLPSNHFVRTPITAPVYPAPPTLALEKSHYHQLLFTNLYIC</sequence>
<name>A0AAD5QL63_PARTN</name>
<evidence type="ECO:0000313" key="1">
    <source>
        <dbReference type="EMBL" id="KAJ1354687.1"/>
    </source>
</evidence>
<dbReference type="EMBL" id="JAHQIW010002153">
    <property type="protein sequence ID" value="KAJ1354687.1"/>
    <property type="molecule type" value="Genomic_DNA"/>
</dbReference>
<organism evidence="1 2">
    <name type="scientific">Parelaphostrongylus tenuis</name>
    <name type="common">Meningeal worm</name>
    <dbReference type="NCBI Taxonomy" id="148309"/>
    <lineage>
        <taxon>Eukaryota</taxon>
        <taxon>Metazoa</taxon>
        <taxon>Ecdysozoa</taxon>
        <taxon>Nematoda</taxon>
        <taxon>Chromadorea</taxon>
        <taxon>Rhabditida</taxon>
        <taxon>Rhabditina</taxon>
        <taxon>Rhabditomorpha</taxon>
        <taxon>Strongyloidea</taxon>
        <taxon>Metastrongylidae</taxon>
        <taxon>Parelaphostrongylus</taxon>
    </lineage>
</organism>
<evidence type="ECO:0000313" key="2">
    <source>
        <dbReference type="Proteomes" id="UP001196413"/>
    </source>
</evidence>
<protein>
    <submittedName>
        <fullName evidence="1">Uncharacterized protein</fullName>
    </submittedName>
</protein>
<gene>
    <name evidence="1" type="ORF">KIN20_011688</name>
</gene>